<evidence type="ECO:0000313" key="1">
    <source>
        <dbReference type="EMBL" id="GIY08762.1"/>
    </source>
</evidence>
<gene>
    <name evidence="1" type="ORF">CDAR_24351</name>
</gene>
<accession>A0AAV4QKJ4</accession>
<organism evidence="1 2">
    <name type="scientific">Caerostris darwini</name>
    <dbReference type="NCBI Taxonomy" id="1538125"/>
    <lineage>
        <taxon>Eukaryota</taxon>
        <taxon>Metazoa</taxon>
        <taxon>Ecdysozoa</taxon>
        <taxon>Arthropoda</taxon>
        <taxon>Chelicerata</taxon>
        <taxon>Arachnida</taxon>
        <taxon>Araneae</taxon>
        <taxon>Araneomorphae</taxon>
        <taxon>Entelegynae</taxon>
        <taxon>Araneoidea</taxon>
        <taxon>Araneidae</taxon>
        <taxon>Caerostris</taxon>
    </lineage>
</organism>
<keyword evidence="2" id="KW-1185">Reference proteome</keyword>
<dbReference type="Proteomes" id="UP001054837">
    <property type="component" value="Unassembled WGS sequence"/>
</dbReference>
<sequence length="137" mass="16013">MPALKASLMDSFCKLSRIFFRKSSWKPLRKKSERRPQDPSYAEVGNSLALPMPALKISLLNPFCELSRIYFQKRSWKSSRMKSKRRSQEPGYAEVGKSWHFLCTSHARSQSIFNDPFCELSRISFRKSSWKPSQDEV</sequence>
<dbReference type="EMBL" id="BPLQ01004544">
    <property type="protein sequence ID" value="GIY08762.1"/>
    <property type="molecule type" value="Genomic_DNA"/>
</dbReference>
<reference evidence="1 2" key="1">
    <citation type="submission" date="2021-06" db="EMBL/GenBank/DDBJ databases">
        <title>Caerostris darwini draft genome.</title>
        <authorList>
            <person name="Kono N."/>
            <person name="Arakawa K."/>
        </authorList>
    </citation>
    <scope>NUCLEOTIDE SEQUENCE [LARGE SCALE GENOMIC DNA]</scope>
</reference>
<name>A0AAV4QKJ4_9ARAC</name>
<comment type="caution">
    <text evidence="1">The sequence shown here is derived from an EMBL/GenBank/DDBJ whole genome shotgun (WGS) entry which is preliminary data.</text>
</comment>
<evidence type="ECO:0000313" key="2">
    <source>
        <dbReference type="Proteomes" id="UP001054837"/>
    </source>
</evidence>
<protein>
    <submittedName>
        <fullName evidence="1">Uncharacterized protein</fullName>
    </submittedName>
</protein>
<proteinExistence type="predicted"/>
<dbReference type="AlphaFoldDB" id="A0AAV4QKJ4"/>